<organism evidence="1 2">
    <name type="scientific">Pseudomonas brassicacearum</name>
    <dbReference type="NCBI Taxonomy" id="930166"/>
    <lineage>
        <taxon>Bacteria</taxon>
        <taxon>Pseudomonadati</taxon>
        <taxon>Pseudomonadota</taxon>
        <taxon>Gammaproteobacteria</taxon>
        <taxon>Pseudomonadales</taxon>
        <taxon>Pseudomonadaceae</taxon>
        <taxon>Pseudomonas</taxon>
    </lineage>
</organism>
<accession>A0A423ISI8</accession>
<proteinExistence type="predicted"/>
<evidence type="ECO:0000313" key="1">
    <source>
        <dbReference type="EMBL" id="RON28424.1"/>
    </source>
</evidence>
<sequence length="154" mass="17007">MLKVVGVKEPSSAMIEFGEYVLLNVEFDNERLPAAPFYWRTGDFVGSLVEVGINRKSGAMAKIGLIAYGESELLSSAAEYWECVSIAGVPLLNVNDWPSDRYKDEPGHLTVAESDLCLLMSFSLDKKVDSVYESCGVRFGVNSNCDLIWIAIKK</sequence>
<dbReference type="AlphaFoldDB" id="A0A423ISI8"/>
<gene>
    <name evidence="1" type="ORF">BK664_32275</name>
</gene>
<dbReference type="Proteomes" id="UP000286351">
    <property type="component" value="Unassembled WGS sequence"/>
</dbReference>
<reference evidence="1 2" key="1">
    <citation type="submission" date="2016-10" db="EMBL/GenBank/DDBJ databases">
        <title>Comparative genome analysis of multiple Pseudomonas spp. focuses on biocontrol and plant growth promoting traits.</title>
        <authorList>
            <person name="Tao X.-Y."/>
            <person name="Taylor C.G."/>
        </authorList>
    </citation>
    <scope>NUCLEOTIDE SEQUENCE [LARGE SCALE GENOMIC DNA]</scope>
    <source>
        <strain evidence="1 2">38D4</strain>
    </source>
</reference>
<evidence type="ECO:0000313" key="2">
    <source>
        <dbReference type="Proteomes" id="UP000286351"/>
    </source>
</evidence>
<protein>
    <submittedName>
        <fullName evidence="1">Uncharacterized protein</fullName>
    </submittedName>
</protein>
<dbReference type="RefSeq" id="WP_123369333.1">
    <property type="nucleotide sequence ID" value="NZ_MOBO01000058.1"/>
</dbReference>
<name>A0A423ISI8_9PSED</name>
<comment type="caution">
    <text evidence="1">The sequence shown here is derived from an EMBL/GenBank/DDBJ whole genome shotgun (WGS) entry which is preliminary data.</text>
</comment>
<dbReference type="EMBL" id="MOBO01000058">
    <property type="protein sequence ID" value="RON28424.1"/>
    <property type="molecule type" value="Genomic_DNA"/>
</dbReference>